<evidence type="ECO:0000313" key="15">
    <source>
        <dbReference type="EMBL" id="CAK4034883.1"/>
    </source>
</evidence>
<sequence length="1751" mass="192454">MRRQRVLRTSSAQSLCIFCACRLGFELPPSQFAPFVSNTARRGLTSSSASSQSAAAAAAAPIPNNGDASNSSFPGYDPNFSLTSAEQQESARKQQIRQEQEAQQNDMRPEQTGKVADAERTASRPDRSGNGQLRTPRNDMQVQFRSVSHVGNGDGVEGIPGGVALSQSIFGKQQAKKDRPQESDSDAANLKTRMLSNGSSDARAKENRPQKAGQDDARRKARVSSEAKENRPQKFGRGATDSRATRGTFRKYAVDPSIGDSDARPKKSQPQRHAKDRDQRESGRLFGPQVEQKSLTARAIPKVANPFAAPAKSEKGNASAAAPVVGWGASATQMHPVKHAPESSLKRLDPSSNIEATESASGGLNQDIGIYDGPRSESQSVLQPGQDEVDGKGAQDSTIPRPQEIPIEVSPELPEALFRTSDGMTDEIMDQASMRDDIPDPEPSSPDHQVPEMEVARPQQISPESVHDTTQTNGDADAGFAQEVEAADRPTEDTILQTSGDVDYAFAQEAKTADSQIEDMVSPTNGDVDPSFARETQAADLQTKDTTFSTPADSVSDRYQKIVNNSVPKPATGNLKASDDADEWIGFGLEEDGMIVDQPEATTEEYSGYPGVFEAYEEQYEGAQPGVAQQRPEPDATQITNRGRSRHSTQQRSELRRASDDLPPGASIRPTPSPGAFTSSENNDNHLQTKYSRDQKSHLQDSNRSESSNCAVPQYPEKSQVPPQQPQQGGAWGLGAFGAALQPNSESQGRPLTSSNPNESSPAQQPRDAHGVGQKPQQGNYSDTGYRAMPLDRREMQSSLSEEDVVGDWQHFRRRESEESQQPHPPSASQQQQQQQHMPPFQQRKSRELDVQTVDDLFARHQQQRPQRRPEPTLNAEQMSSQALFNDSHSGPFRQMKCARCGELGHRARECTGPNRMRCNECGQIGHGSWECPQKKPWLRKAEGQRRENVEQGRVPNPFGQGATVTHEPASTENQLQIRTPVSYGSEFPRFQSKAKESESAVDQPYSPFSVRPQQPLEDRRQREEKPPSSFIDSVAPDSVQAEEEEVPRRARDKAARASRWADVEEEDDSQDMRRRKDKKSARRRGEDDEDDGDGARDEYRAKKSARKLQQQNERKRNREARKAEETTPIALPEFISVQHLSQMLDVRYEQFVKRLEQLGYDDVFPGKTLNSETSGMIAMEYNFEPTFDMAVREEEERDLKARPAVEDTSLLPTRPPVVTIMGHVDHGKTTILDYLRKSSVAASEAGGITQHIGAFSVPLSSSGRTITFLDTPGHAAFLAMRQRGANVTDIVILVVAADDSVKPQTLEAIKHAKGAGVPIVVAINKVDKPEADIERCKQDLARHGVEIEDYGGDTQVVCVSGKTGQGMDDLEETVVTLSEILDHRADRDGDVEGWVLEATTKQAGRVATVLVRRGTLRPGAVIVAGKTWARVRTLKNEGGQTVDEVGPGMPVEVDGWKDQPIAGDEVLQARSEQKATDVVEFRLEREELKRMAQDTDAINEARRIAQEKREQEKVAGRAAKHGDPETESDKPASKGEHDEQSGQMLVPFIIKADVSGSVEAVSAYIMSVSNPLIAPQVLQAGVGNIHESDIDLAATAQGHIIAFNLPPDNEMKGAAEARGVKVLENNVIYRVLDDIKSVLEEKLPPLVTQRVLGEAEVGAAFEIGIGGRKKLKIAGCKIRNGVVNNGSMVRVFRNGEKIYDGVISSLKNVKKDVQEMRKGTECGMGFEKWEDFEVGDQIQTYEEVSEKRKL</sequence>
<keyword evidence="5" id="KW-0648">Protein biosynthesis</keyword>
<feature type="compositionally biased region" description="Basic and acidic residues" evidence="12">
    <location>
        <begin position="339"/>
        <end position="349"/>
    </location>
</feature>
<dbReference type="Pfam" id="PF11987">
    <property type="entry name" value="IF-2"/>
    <property type="match status" value="1"/>
</dbReference>
<keyword evidence="8" id="KW-0342">GTP-binding</keyword>
<dbReference type="InterPro" id="IPR005225">
    <property type="entry name" value="Small_GTP-bd"/>
</dbReference>
<keyword evidence="11" id="KW-0862">Zinc</keyword>
<feature type="region of interest" description="Disordered" evidence="12">
    <location>
        <begin position="610"/>
        <end position="850"/>
    </location>
</feature>
<dbReference type="PROSITE" id="PS51257">
    <property type="entry name" value="PROKAR_LIPOPROTEIN"/>
    <property type="match status" value="1"/>
</dbReference>
<feature type="compositionally biased region" description="Low complexity" evidence="12">
    <location>
        <begin position="827"/>
        <end position="843"/>
    </location>
</feature>
<keyword evidence="4" id="KW-0547">Nucleotide-binding</keyword>
<dbReference type="PANTHER" id="PTHR43381:SF20">
    <property type="entry name" value="TRANSLATION INITIATION FACTOR IF-2, MITOCHONDRIAL"/>
    <property type="match status" value="1"/>
</dbReference>
<feature type="region of interest" description="Disordered" evidence="12">
    <location>
        <begin position="332"/>
        <end position="493"/>
    </location>
</feature>
<dbReference type="CDD" id="cd01887">
    <property type="entry name" value="IF2_eIF5B"/>
    <property type="match status" value="1"/>
</dbReference>
<dbReference type="Gene3D" id="2.40.30.10">
    <property type="entry name" value="Translation factors"/>
    <property type="match status" value="2"/>
</dbReference>
<dbReference type="CDD" id="cd03702">
    <property type="entry name" value="IF2_mtIF2_II"/>
    <property type="match status" value="1"/>
</dbReference>
<keyword evidence="11" id="KW-0479">Metal-binding</keyword>
<dbReference type="InterPro" id="IPR027417">
    <property type="entry name" value="P-loop_NTPase"/>
</dbReference>
<evidence type="ECO:0000256" key="3">
    <source>
        <dbReference type="ARBA" id="ARBA00022540"/>
    </source>
</evidence>
<dbReference type="CDD" id="cd03692">
    <property type="entry name" value="mtIF2_IVc"/>
    <property type="match status" value="1"/>
</dbReference>
<evidence type="ECO:0000256" key="5">
    <source>
        <dbReference type="ARBA" id="ARBA00022917"/>
    </source>
</evidence>
<evidence type="ECO:0000256" key="4">
    <source>
        <dbReference type="ARBA" id="ARBA00022741"/>
    </source>
</evidence>
<evidence type="ECO:0000256" key="2">
    <source>
        <dbReference type="ARBA" id="ARBA00007733"/>
    </source>
</evidence>
<feature type="domain" description="CCHC-type" evidence="13">
    <location>
        <begin position="918"/>
        <end position="934"/>
    </location>
</feature>
<evidence type="ECO:0000256" key="12">
    <source>
        <dbReference type="SAM" id="MobiDB-lite"/>
    </source>
</evidence>
<dbReference type="Gene3D" id="3.40.50.300">
    <property type="entry name" value="P-loop containing nucleotide triphosphate hydrolases"/>
    <property type="match status" value="1"/>
</dbReference>
<dbReference type="GO" id="GO:0003924">
    <property type="term" value="F:GTPase activity"/>
    <property type="evidence" value="ECO:0007669"/>
    <property type="project" value="InterPro"/>
</dbReference>
<dbReference type="InterPro" id="IPR036875">
    <property type="entry name" value="Znf_CCHC_sf"/>
</dbReference>
<dbReference type="PROSITE" id="PS50158">
    <property type="entry name" value="ZF_CCHC"/>
    <property type="match status" value="2"/>
</dbReference>
<feature type="domain" description="CCHC-type" evidence="13">
    <location>
        <begin position="897"/>
        <end position="911"/>
    </location>
</feature>
<dbReference type="InterPro" id="IPR023115">
    <property type="entry name" value="TIF_IF2_dom3"/>
</dbReference>
<feature type="compositionally biased region" description="Low complexity" evidence="12">
    <location>
        <begin position="48"/>
        <end position="60"/>
    </location>
</feature>
<feature type="domain" description="Tr-type G" evidence="14">
    <location>
        <begin position="1214"/>
        <end position="1383"/>
    </location>
</feature>
<comment type="caution">
    <text evidence="15">The sequence shown here is derived from an EMBL/GenBank/DDBJ whole genome shotgun (WGS) entry which is preliminary data.</text>
</comment>
<protein>
    <recommendedName>
        <fullName evidence="10">Translation initiation factor IF-2, mitochondrial</fullName>
    </recommendedName>
</protein>
<dbReference type="InterPro" id="IPR015760">
    <property type="entry name" value="TIF_IF2"/>
</dbReference>
<feature type="compositionally biased region" description="Basic and acidic residues" evidence="12">
    <location>
        <begin position="1017"/>
        <end position="1027"/>
    </location>
</feature>
<proteinExistence type="inferred from homology"/>
<comment type="subcellular location">
    <subcellularLocation>
        <location evidence="1">Mitochondrion</location>
    </subcellularLocation>
</comment>
<dbReference type="Proteomes" id="UP001296104">
    <property type="component" value="Unassembled WGS sequence"/>
</dbReference>
<evidence type="ECO:0000313" key="16">
    <source>
        <dbReference type="Proteomes" id="UP001296104"/>
    </source>
</evidence>
<feature type="region of interest" description="Disordered" evidence="12">
    <location>
        <begin position="48"/>
        <end position="141"/>
    </location>
</feature>
<comment type="similarity">
    <text evidence="2">Belongs to the TRAFAC class translation factor GTPase superfamily. Classic translation factor GTPase family. IF-2 subfamily.</text>
</comment>
<evidence type="ECO:0000256" key="6">
    <source>
        <dbReference type="ARBA" id="ARBA00022946"/>
    </source>
</evidence>
<dbReference type="EMBL" id="CAVMBE010000145">
    <property type="protein sequence ID" value="CAK4034883.1"/>
    <property type="molecule type" value="Genomic_DNA"/>
</dbReference>
<feature type="compositionally biased region" description="Polar residues" evidence="12">
    <location>
        <begin position="350"/>
        <end position="364"/>
    </location>
</feature>
<evidence type="ECO:0000259" key="13">
    <source>
        <dbReference type="PROSITE" id="PS50158"/>
    </source>
</evidence>
<dbReference type="Gene3D" id="4.10.60.10">
    <property type="entry name" value="Zinc finger, CCHC-type"/>
    <property type="match status" value="1"/>
</dbReference>
<organism evidence="15 16">
    <name type="scientific">Lecanosticta acicola</name>
    <dbReference type="NCBI Taxonomy" id="111012"/>
    <lineage>
        <taxon>Eukaryota</taxon>
        <taxon>Fungi</taxon>
        <taxon>Dikarya</taxon>
        <taxon>Ascomycota</taxon>
        <taxon>Pezizomycotina</taxon>
        <taxon>Dothideomycetes</taxon>
        <taxon>Dothideomycetidae</taxon>
        <taxon>Mycosphaerellales</taxon>
        <taxon>Mycosphaerellaceae</taxon>
        <taxon>Lecanosticta</taxon>
    </lineage>
</organism>
<feature type="compositionally biased region" description="Basic and acidic residues" evidence="12">
    <location>
        <begin position="107"/>
        <end position="127"/>
    </location>
</feature>
<feature type="compositionally biased region" description="Polar residues" evidence="12">
    <location>
        <begin position="459"/>
        <end position="474"/>
    </location>
</feature>
<evidence type="ECO:0000256" key="9">
    <source>
        <dbReference type="ARBA" id="ARBA00025162"/>
    </source>
</evidence>
<feature type="compositionally biased region" description="Low complexity" evidence="12">
    <location>
        <begin position="720"/>
        <end position="729"/>
    </location>
</feature>
<feature type="region of interest" description="Disordered" evidence="12">
    <location>
        <begin position="945"/>
        <end position="1126"/>
    </location>
</feature>
<dbReference type="InterPro" id="IPR000178">
    <property type="entry name" value="TF_IF2_bacterial-like"/>
</dbReference>
<dbReference type="FunFam" id="3.40.50.300:FF:000019">
    <property type="entry name" value="Translation initiation factor IF-2"/>
    <property type="match status" value="1"/>
</dbReference>
<keyword evidence="6" id="KW-0809">Transit peptide</keyword>
<dbReference type="GO" id="GO:0005525">
    <property type="term" value="F:GTP binding"/>
    <property type="evidence" value="ECO:0007669"/>
    <property type="project" value="UniProtKB-KW"/>
</dbReference>
<feature type="compositionally biased region" description="Basic and acidic residues" evidence="12">
    <location>
        <begin position="89"/>
        <end position="100"/>
    </location>
</feature>
<evidence type="ECO:0000256" key="10">
    <source>
        <dbReference type="ARBA" id="ARBA00044200"/>
    </source>
</evidence>
<reference evidence="15" key="1">
    <citation type="submission" date="2023-11" db="EMBL/GenBank/DDBJ databases">
        <authorList>
            <person name="Alioto T."/>
            <person name="Alioto T."/>
            <person name="Gomez Garrido J."/>
        </authorList>
    </citation>
    <scope>NUCLEOTIDE SEQUENCE</scope>
</reference>
<dbReference type="SUPFAM" id="SSF57756">
    <property type="entry name" value="Retrovirus zinc finger-like domains"/>
    <property type="match status" value="1"/>
</dbReference>
<name>A0AAI9EFU2_9PEZI</name>
<feature type="compositionally biased region" description="Polar residues" evidence="12">
    <location>
        <begin position="676"/>
        <end position="690"/>
    </location>
</feature>
<feature type="compositionally biased region" description="Polar residues" evidence="12">
    <location>
        <begin position="742"/>
        <end position="764"/>
    </location>
</feature>
<dbReference type="NCBIfam" id="TIGR00231">
    <property type="entry name" value="small_GTP"/>
    <property type="match status" value="1"/>
</dbReference>
<dbReference type="FunFam" id="2.40.30.10:FF:000008">
    <property type="entry name" value="Translation initiation factor IF-2"/>
    <property type="match status" value="1"/>
</dbReference>
<feature type="compositionally biased region" description="Basic and acidic residues" evidence="12">
    <location>
        <begin position="202"/>
        <end position="232"/>
    </location>
</feature>
<keyword evidence="11" id="KW-0863">Zinc-finger</keyword>
<evidence type="ECO:0000256" key="7">
    <source>
        <dbReference type="ARBA" id="ARBA00023128"/>
    </source>
</evidence>
<feature type="compositionally biased region" description="Polar residues" evidence="12">
    <location>
        <begin position="969"/>
        <end position="980"/>
    </location>
</feature>
<dbReference type="GO" id="GO:0008270">
    <property type="term" value="F:zinc ion binding"/>
    <property type="evidence" value="ECO:0007669"/>
    <property type="project" value="UniProtKB-KW"/>
</dbReference>
<evidence type="ECO:0000256" key="8">
    <source>
        <dbReference type="ARBA" id="ARBA00023134"/>
    </source>
</evidence>
<dbReference type="SUPFAM" id="SSF52540">
    <property type="entry name" value="P-loop containing nucleoside triphosphate hydrolases"/>
    <property type="match status" value="1"/>
</dbReference>
<dbReference type="GO" id="GO:0005739">
    <property type="term" value="C:mitochondrion"/>
    <property type="evidence" value="ECO:0007669"/>
    <property type="project" value="UniProtKB-SubCell"/>
</dbReference>
<keyword evidence="7" id="KW-0496">Mitochondrion</keyword>
<dbReference type="InterPro" id="IPR001878">
    <property type="entry name" value="Znf_CCHC"/>
</dbReference>
<feature type="compositionally biased region" description="Basic and acidic residues" evidence="12">
    <location>
        <begin position="1113"/>
        <end position="1126"/>
    </location>
</feature>
<dbReference type="InterPro" id="IPR053905">
    <property type="entry name" value="EF-G-like_DII"/>
</dbReference>
<keyword evidence="16" id="KW-1185">Reference proteome</keyword>
<dbReference type="GO" id="GO:0003676">
    <property type="term" value="F:nucleic acid binding"/>
    <property type="evidence" value="ECO:0007669"/>
    <property type="project" value="InterPro"/>
</dbReference>
<dbReference type="SMART" id="SM00343">
    <property type="entry name" value="ZnF_C2HC"/>
    <property type="match status" value="2"/>
</dbReference>
<dbReference type="InterPro" id="IPR009000">
    <property type="entry name" value="Transl_B-barrel_sf"/>
</dbReference>
<evidence type="ECO:0000256" key="1">
    <source>
        <dbReference type="ARBA" id="ARBA00004173"/>
    </source>
</evidence>
<feature type="compositionally biased region" description="Basic and acidic residues" evidence="12">
    <location>
        <begin position="273"/>
        <end position="283"/>
    </location>
</feature>
<comment type="function">
    <text evidence="9">One of the essential components for the initiation of protein synthesis. Protects formylmethionyl-tRNA from spontaneous hydrolysis and promotes its binding to the 30S ribosomal subunits. Also involved in the hydrolysis of GTP during the formation of the 70S ribosomal complex.</text>
</comment>
<dbReference type="InterPro" id="IPR000795">
    <property type="entry name" value="T_Tr_GTP-bd_dom"/>
</dbReference>
<feature type="region of interest" description="Disordered" evidence="12">
    <location>
        <begin position="167"/>
        <end position="301"/>
    </location>
</feature>
<dbReference type="Pfam" id="PF22042">
    <property type="entry name" value="EF-G_D2"/>
    <property type="match status" value="1"/>
</dbReference>
<dbReference type="InterPro" id="IPR044145">
    <property type="entry name" value="IF2_II"/>
</dbReference>
<dbReference type="PROSITE" id="PS51722">
    <property type="entry name" value="G_TR_2"/>
    <property type="match status" value="1"/>
</dbReference>
<accession>A0AAI9EFU2</accession>
<feature type="compositionally biased region" description="Basic and acidic residues" evidence="12">
    <location>
        <begin position="1047"/>
        <end position="1063"/>
    </location>
</feature>
<dbReference type="Gene3D" id="3.40.50.10050">
    <property type="entry name" value="Translation initiation factor IF- 2, domain 3"/>
    <property type="match status" value="1"/>
</dbReference>
<dbReference type="FunFam" id="2.40.30.10:FF:000007">
    <property type="entry name" value="Translation initiation factor IF-2"/>
    <property type="match status" value="1"/>
</dbReference>
<dbReference type="SUPFAM" id="SSF50447">
    <property type="entry name" value="Translation proteins"/>
    <property type="match status" value="2"/>
</dbReference>
<feature type="compositionally biased region" description="Basic and acidic residues" evidence="12">
    <location>
        <begin position="691"/>
        <end position="704"/>
    </location>
</feature>
<dbReference type="InterPro" id="IPR036925">
    <property type="entry name" value="TIF_IF2_dom3_sf"/>
</dbReference>
<feature type="compositionally biased region" description="Basic residues" evidence="12">
    <location>
        <begin position="1074"/>
        <end position="1083"/>
    </location>
</feature>
<dbReference type="FunFam" id="3.40.50.10050:FF:000001">
    <property type="entry name" value="Translation initiation factor IF-2"/>
    <property type="match status" value="1"/>
</dbReference>
<feature type="region of interest" description="Disordered" evidence="12">
    <location>
        <begin position="509"/>
        <end position="531"/>
    </location>
</feature>
<dbReference type="PROSITE" id="PS01176">
    <property type="entry name" value="IF2"/>
    <property type="match status" value="1"/>
</dbReference>
<evidence type="ECO:0000256" key="11">
    <source>
        <dbReference type="PROSITE-ProRule" id="PRU00047"/>
    </source>
</evidence>
<dbReference type="Pfam" id="PF00009">
    <property type="entry name" value="GTP_EFTU"/>
    <property type="match status" value="1"/>
</dbReference>
<feature type="compositionally biased region" description="Polar residues" evidence="12">
    <location>
        <begin position="129"/>
        <end position="141"/>
    </location>
</feature>
<dbReference type="Pfam" id="PF00098">
    <property type="entry name" value="zf-CCHC"/>
    <property type="match status" value="1"/>
</dbReference>
<dbReference type="SUPFAM" id="SSF52156">
    <property type="entry name" value="Initiation factor IF2/eIF5b, domain 3"/>
    <property type="match status" value="1"/>
</dbReference>
<feature type="region of interest" description="Disordered" evidence="12">
    <location>
        <begin position="1508"/>
        <end position="1541"/>
    </location>
</feature>
<gene>
    <name evidence="15" type="ORF">LECACI_7A010041</name>
</gene>
<keyword evidence="3 15" id="KW-0396">Initiation factor</keyword>
<dbReference type="PANTHER" id="PTHR43381">
    <property type="entry name" value="TRANSLATION INITIATION FACTOR IF-2-RELATED"/>
    <property type="match status" value="1"/>
</dbReference>
<evidence type="ECO:0000259" key="14">
    <source>
        <dbReference type="PROSITE" id="PS51722"/>
    </source>
</evidence>
<dbReference type="HAMAP" id="MF_00100_B">
    <property type="entry name" value="IF_2_B"/>
    <property type="match status" value="1"/>
</dbReference>
<dbReference type="GO" id="GO:0003743">
    <property type="term" value="F:translation initiation factor activity"/>
    <property type="evidence" value="ECO:0007669"/>
    <property type="project" value="UniProtKB-KW"/>
</dbReference>